<evidence type="ECO:0000313" key="4">
    <source>
        <dbReference type="Proteomes" id="UP001396898"/>
    </source>
</evidence>
<dbReference type="EMBL" id="JAQQWI010000002">
    <property type="protein sequence ID" value="KAK8037392.1"/>
    <property type="molecule type" value="Genomic_DNA"/>
</dbReference>
<proteinExistence type="predicted"/>
<sequence>MWHNRRQKLPEEYSTNPNTIRARRRKARLSPFSKEVEQAKASDSKAVTRAWKQHADTDTYKMSSEDERKSILENVEKEVMDRRRQKGLDADTKIGRFMNRMHSNGPSPVDPSLNGIHSPPTPMQPIAHMHAGTNRYATPGSVMPYAVPSVEGRAATEAPFAQQPLGPPPPRHIHPSGLGFYHYSPHEQEASPYGNMQAELAQDAAKSANMAKQIANLEKLVKGLSDDLAVAKSTIRAQEDRMEDMANRMKAFDSAVGGLGKAEGEFNAQNYKVDRAVRGIFEMVDVAARIAKDMKRVDRNGDSNGIIKGDPVDIDGDAVDASGSEVGSGESEMAD</sequence>
<organism evidence="3 4">
    <name type="scientific">Apiospora marii</name>
    <dbReference type="NCBI Taxonomy" id="335849"/>
    <lineage>
        <taxon>Eukaryota</taxon>
        <taxon>Fungi</taxon>
        <taxon>Dikarya</taxon>
        <taxon>Ascomycota</taxon>
        <taxon>Pezizomycotina</taxon>
        <taxon>Sordariomycetes</taxon>
        <taxon>Xylariomycetidae</taxon>
        <taxon>Amphisphaeriales</taxon>
        <taxon>Apiosporaceae</taxon>
        <taxon>Apiospora</taxon>
    </lineage>
</organism>
<evidence type="ECO:0000256" key="1">
    <source>
        <dbReference type="SAM" id="Coils"/>
    </source>
</evidence>
<dbReference type="Proteomes" id="UP001396898">
    <property type="component" value="Unassembled WGS sequence"/>
</dbReference>
<keyword evidence="1" id="KW-0175">Coiled coil</keyword>
<feature type="compositionally biased region" description="Low complexity" evidence="2">
    <location>
        <begin position="322"/>
        <end position="335"/>
    </location>
</feature>
<evidence type="ECO:0000256" key="2">
    <source>
        <dbReference type="SAM" id="MobiDB-lite"/>
    </source>
</evidence>
<feature type="region of interest" description="Disordered" evidence="2">
    <location>
        <begin position="299"/>
        <end position="335"/>
    </location>
</feature>
<feature type="compositionally biased region" description="Basic and acidic residues" evidence="2">
    <location>
        <begin position="53"/>
        <end position="65"/>
    </location>
</feature>
<feature type="compositionally biased region" description="Basic and acidic residues" evidence="2">
    <location>
        <begin position="34"/>
        <end position="43"/>
    </location>
</feature>
<protein>
    <submittedName>
        <fullName evidence="3">Uncharacterized protein</fullName>
    </submittedName>
</protein>
<keyword evidence="4" id="KW-1185">Reference proteome</keyword>
<reference evidence="3 4" key="1">
    <citation type="submission" date="2023-01" db="EMBL/GenBank/DDBJ databases">
        <title>Analysis of 21 Apiospora genomes using comparative genomics revels a genus with tremendous synthesis potential of carbohydrate active enzymes and secondary metabolites.</title>
        <authorList>
            <person name="Sorensen T."/>
        </authorList>
    </citation>
    <scope>NUCLEOTIDE SEQUENCE [LARGE SCALE GENOMIC DNA]</scope>
    <source>
        <strain evidence="3 4">CBS 20057</strain>
    </source>
</reference>
<evidence type="ECO:0000313" key="3">
    <source>
        <dbReference type="EMBL" id="KAK8037392.1"/>
    </source>
</evidence>
<name>A0ABR1SSV4_9PEZI</name>
<feature type="region of interest" description="Disordered" evidence="2">
    <location>
        <begin position="1"/>
        <end position="65"/>
    </location>
</feature>
<comment type="caution">
    <text evidence="3">The sequence shown here is derived from an EMBL/GenBank/DDBJ whole genome shotgun (WGS) entry which is preliminary data.</text>
</comment>
<accession>A0ABR1SSV4</accession>
<gene>
    <name evidence="3" type="ORF">PG991_000738</name>
</gene>
<feature type="coiled-coil region" evidence="1">
    <location>
        <begin position="207"/>
        <end position="248"/>
    </location>
</feature>